<dbReference type="Proteomes" id="UP000028521">
    <property type="component" value="Unassembled WGS sequence"/>
</dbReference>
<reference evidence="5 6" key="1">
    <citation type="journal article" date="2014" name="Genome Announc.">
        <title>Draft Genome Sequence of the Algicidal Bacterium Mangrovimonas yunxiaonensis Strain LY01.</title>
        <authorList>
            <person name="Li Y."/>
            <person name="Zhu H."/>
            <person name="Li C."/>
            <person name="Zhang H."/>
            <person name="Chen Z."/>
            <person name="Zheng W."/>
            <person name="Xu H."/>
            <person name="Zheng T."/>
        </authorList>
    </citation>
    <scope>NUCLEOTIDE SEQUENCE [LARGE SCALE GENOMIC DNA]</scope>
    <source>
        <strain evidence="5 6">LY01</strain>
    </source>
</reference>
<dbReference type="Pfam" id="PF13525">
    <property type="entry name" value="YfiO"/>
    <property type="match status" value="1"/>
</dbReference>
<keyword evidence="5" id="KW-0449">Lipoprotein</keyword>
<keyword evidence="6" id="KW-1185">Reference proteome</keyword>
<dbReference type="Gene3D" id="1.25.40.10">
    <property type="entry name" value="Tetratricopeptide repeat domain"/>
    <property type="match status" value="1"/>
</dbReference>
<keyword evidence="2" id="KW-0472">Membrane</keyword>
<dbReference type="RefSeq" id="WP_036117783.1">
    <property type="nucleotide sequence ID" value="NZ_BMET01000008.1"/>
</dbReference>
<evidence type="ECO:0000313" key="5">
    <source>
        <dbReference type="EMBL" id="KFB02146.1"/>
    </source>
</evidence>
<sequence length="270" mass="31275">MKKLFYIIITCTILAACSPYQKAMKSEEISEKFQVGEEMFNKGKYAKANKLFKQIVPNYRGKPQAEKLMFLYSMTFYEMKEYYLAGYQFDRFVTAYPNSEKIEEAAFLSAKSSYTLSPVYSKAQVETKEALSKLQEFINVYPNSQYMPEANAMVKELDFKLERKAYEIAKQYNKIAGYTGDYEASIKAFDNFIFDFPGSSLREDALFYKLDSAYKLAMNSIASKKETRLENAKAYYNSFKKAYAASEHIKEADKMIIDINNELETFNTKS</sequence>
<accession>A0A084TN60</accession>
<keyword evidence="3" id="KW-0998">Cell outer membrane</keyword>
<dbReference type="InterPro" id="IPR039565">
    <property type="entry name" value="BamD-like"/>
</dbReference>
<feature type="domain" description="Outer membrane lipoprotein BamD-like" evidence="4">
    <location>
        <begin position="30"/>
        <end position="176"/>
    </location>
</feature>
<evidence type="ECO:0000259" key="4">
    <source>
        <dbReference type="Pfam" id="PF13525"/>
    </source>
</evidence>
<dbReference type="AlphaFoldDB" id="A0A084TN60"/>
<dbReference type="OrthoDB" id="9770761at2"/>
<organism evidence="5 6">
    <name type="scientific">Mangrovimonas yunxiaonensis</name>
    <dbReference type="NCBI Taxonomy" id="1197477"/>
    <lineage>
        <taxon>Bacteria</taxon>
        <taxon>Pseudomonadati</taxon>
        <taxon>Bacteroidota</taxon>
        <taxon>Flavobacteriia</taxon>
        <taxon>Flavobacteriales</taxon>
        <taxon>Flavobacteriaceae</taxon>
        <taxon>Mangrovimonas</taxon>
    </lineage>
</organism>
<dbReference type="SUPFAM" id="SSF48452">
    <property type="entry name" value="TPR-like"/>
    <property type="match status" value="1"/>
</dbReference>
<evidence type="ECO:0000256" key="2">
    <source>
        <dbReference type="ARBA" id="ARBA00023136"/>
    </source>
</evidence>
<dbReference type="NCBIfam" id="TIGR03302">
    <property type="entry name" value="OM_YfiO"/>
    <property type="match status" value="1"/>
</dbReference>
<keyword evidence="1" id="KW-0732">Signal</keyword>
<evidence type="ECO:0000313" key="6">
    <source>
        <dbReference type="Proteomes" id="UP000028521"/>
    </source>
</evidence>
<reference evidence="6" key="2">
    <citation type="submission" date="2014-07" db="EMBL/GenBank/DDBJ databases">
        <title>Genome sequence of Mangrovimonas yunxiaonensis.</title>
        <authorList>
            <person name="Li Y."/>
            <person name="Zheng T."/>
        </authorList>
    </citation>
    <scope>NUCLEOTIDE SEQUENCE [LARGE SCALE GENOMIC DNA]</scope>
    <source>
        <strain evidence="6">LY01</strain>
    </source>
</reference>
<dbReference type="STRING" id="1197477.IA57_00445"/>
<dbReference type="EMBL" id="JPFK01000002">
    <property type="protein sequence ID" value="KFB02146.1"/>
    <property type="molecule type" value="Genomic_DNA"/>
</dbReference>
<gene>
    <name evidence="5" type="ORF">IA57_00445</name>
</gene>
<dbReference type="InterPro" id="IPR011990">
    <property type="entry name" value="TPR-like_helical_dom_sf"/>
</dbReference>
<evidence type="ECO:0000256" key="3">
    <source>
        <dbReference type="ARBA" id="ARBA00023237"/>
    </source>
</evidence>
<proteinExistence type="predicted"/>
<dbReference type="PROSITE" id="PS51257">
    <property type="entry name" value="PROKAR_LIPOPROTEIN"/>
    <property type="match status" value="1"/>
</dbReference>
<evidence type="ECO:0000256" key="1">
    <source>
        <dbReference type="ARBA" id="ARBA00022729"/>
    </source>
</evidence>
<dbReference type="eggNOG" id="COG4105">
    <property type="taxonomic scope" value="Bacteria"/>
</dbReference>
<name>A0A084TN60_9FLAO</name>
<dbReference type="InterPro" id="IPR017689">
    <property type="entry name" value="BamD"/>
</dbReference>
<protein>
    <submittedName>
        <fullName evidence="5">Lipoprotein</fullName>
    </submittedName>
</protein>
<comment type="caution">
    <text evidence="5">The sequence shown here is derived from an EMBL/GenBank/DDBJ whole genome shotgun (WGS) entry which is preliminary data.</text>
</comment>